<name>A0AAD7L169_QUISA</name>
<dbReference type="CDD" id="cd18801">
    <property type="entry name" value="SF2_C_FANCM_Hef"/>
    <property type="match status" value="1"/>
</dbReference>
<dbReference type="PANTHER" id="PTHR14025:SF20">
    <property type="entry name" value="FANCONI ANEMIA GROUP M PROTEIN"/>
    <property type="match status" value="1"/>
</dbReference>
<evidence type="ECO:0000256" key="1">
    <source>
        <dbReference type="ARBA" id="ARBA00004123"/>
    </source>
</evidence>
<keyword evidence="10" id="KW-0539">Nucleus</keyword>
<evidence type="ECO:0000256" key="3">
    <source>
        <dbReference type="ARBA" id="ARBA00022741"/>
    </source>
</evidence>
<dbReference type="SMART" id="SM00490">
    <property type="entry name" value="HELICc"/>
    <property type="match status" value="1"/>
</dbReference>
<dbReference type="Gene3D" id="3.40.50.300">
    <property type="entry name" value="P-loop containing nucleotide triphosphate hydrolases"/>
    <property type="match status" value="2"/>
</dbReference>
<dbReference type="InterPro" id="IPR001650">
    <property type="entry name" value="Helicase_C-like"/>
</dbReference>
<evidence type="ECO:0000259" key="13">
    <source>
        <dbReference type="PROSITE" id="PS51194"/>
    </source>
</evidence>
<sequence length="1373" mass="152927">MTSTNPHEIIDEDDDGFDWEAAVREIDVACQNTKPSTSGLGGSSNFAHDNTFTKNPNVPISKSLKKPGTSRQCTLDKFVGKKEIPRSQSENVNIGEGDQNCFPGDDGVSCIDIAAEAAKTWIYPVNVPLRDYQFAITKSALFSNTLVALPTGLGKTLIAAVVMYNYFRWFPSGKIVFAAPSRPLVMQQIEACHSIVGIPQEWTIDMTGQISPPKRASFWQTKRVFFVTPQVLEKDIQSGTCLVKHLVCLVIDEAHRAMGNFSYCVVIRQLMAVPVQLRILALTATPGSKQKTIQNVIDNLHISTLEYRTESDPDVFPYVHDRKIELIQVAMGQDAVDINNKLLEVIRPIVVTLSAFGVIQNRDYHTMSPNEIINMRERFRQVPPPDLAHIKYGEVEGSFGVLISLCYLRKLLSSHGIRPAYEMLDRKLKQGHFAKYMGKNESFHRAKLLMQQSLSHGAPSPKLSKMLEVLIEHFKSRDPQNSRVIIFSNYRESIRDIMDALANIGESVRAAQFIGQSSGKTMKGQSQKVQQAVLERFRSGGYNVIVATSIGEEGLDIMEVDLVICFDANLSPLRMIQRMGRTGRKHDGRVVVLACEGTELNGYMRKQANIKSIRKHMRNGGTNSFSFHSSPRMIPHVFKPEVQFVEMSIEQFIPRGKKPKEAYASQTPVFKDKLSNAEVNLLETYFHPPSENTWRPSLIAFPHFQTIPSRVNKVMHSYRTSMLIDTMQYLQGLSFAGDCNTYLSEEVVSSEKSRGFHAVEDEMGKKDSPNSYDYSSDSQVLDSKRPVIGTSGVAEKQNAMDSCAQNGPEHLNIFGSDFVSVGAGGKVLIVSVPLFSLDKETHPNHTSGSSVILLNCLKQESCNLRIQNEDEQTMQAKKFGIPRPPQTCCQKRETQPSSRFCDLDEQQDKICDTDDLMPMTPISQRNISNEDCAGEMSDHLEIKASSLLVDAYNNNIRDAELSPRLTNLIKSGVVPESPIDNCDCASPVQLHAELIFKASSPGEKEKVAFDGGISQNNVSTSPVNTEIQTPLLKLKNCANIRGCIFNSPTVDGGRHSYSEDSRLSSGEKSTSVKPVRKFKRLRKAGECGDNRNQNSMKENSFVHTENLVKSFSTVNTNRIKHDRGRGMLVNDVRDFIEEEAEVSSEADMSDDEEEEDDNSYDSFIDDRMNLTATTSQPESSRPDMMAIYRRSLLSQSPIVRQPNLSITFSPDCASPMTKISETGSSLDKTLDSLQTPQTGFANQSAVRGSESFKINQNSCEVVPCTTSTCRYETEMESGKRKLSFYQSGSIPIVNLECEFALQSDKESMHGNAITDEFCDDDIYDGLDLDELEAQATLLLRQKSDLPTQKQETASQTHGQLPNLISSPSFDLGI</sequence>
<dbReference type="GO" id="GO:0000400">
    <property type="term" value="F:four-way junction DNA binding"/>
    <property type="evidence" value="ECO:0007669"/>
    <property type="project" value="TreeGrafter"/>
</dbReference>
<keyword evidence="6 14" id="KW-0347">Helicase</keyword>
<feature type="compositionally biased region" description="Acidic residues" evidence="11">
    <location>
        <begin position="1140"/>
        <end position="1159"/>
    </location>
</feature>
<evidence type="ECO:0000256" key="6">
    <source>
        <dbReference type="ARBA" id="ARBA00022806"/>
    </source>
</evidence>
<keyword evidence="4" id="KW-0227">DNA damage</keyword>
<comment type="similarity">
    <text evidence="2">Belongs to the DEAD box helicase family. DEAH subfamily. FANCM sub-subfamily.</text>
</comment>
<dbReference type="InterPro" id="IPR027417">
    <property type="entry name" value="P-loop_NTPase"/>
</dbReference>
<dbReference type="GO" id="GO:0009378">
    <property type="term" value="F:four-way junction helicase activity"/>
    <property type="evidence" value="ECO:0007669"/>
    <property type="project" value="TreeGrafter"/>
</dbReference>
<dbReference type="GO" id="GO:0043138">
    <property type="term" value="F:3'-5' DNA helicase activity"/>
    <property type="evidence" value="ECO:0007669"/>
    <property type="project" value="InterPro"/>
</dbReference>
<dbReference type="Proteomes" id="UP001163823">
    <property type="component" value="Chromosome 12"/>
</dbReference>
<dbReference type="Pfam" id="PF00271">
    <property type="entry name" value="Helicase_C"/>
    <property type="match status" value="1"/>
</dbReference>
<keyword evidence="5" id="KW-0378">Hydrolase</keyword>
<keyword evidence="15" id="KW-1185">Reference proteome</keyword>
<gene>
    <name evidence="14" type="ORF">O6P43_030010</name>
</gene>
<keyword evidence="9" id="KW-0234">DNA repair</keyword>
<evidence type="ECO:0000256" key="11">
    <source>
        <dbReference type="SAM" id="MobiDB-lite"/>
    </source>
</evidence>
<dbReference type="GO" id="GO:0016787">
    <property type="term" value="F:hydrolase activity"/>
    <property type="evidence" value="ECO:0007669"/>
    <property type="project" value="UniProtKB-KW"/>
</dbReference>
<feature type="domain" description="Helicase ATP-binding" evidence="12">
    <location>
        <begin position="136"/>
        <end position="304"/>
    </location>
</feature>
<evidence type="ECO:0000256" key="2">
    <source>
        <dbReference type="ARBA" id="ARBA00009889"/>
    </source>
</evidence>
<dbReference type="PROSITE" id="PS51194">
    <property type="entry name" value="HELICASE_CTER"/>
    <property type="match status" value="1"/>
</dbReference>
<dbReference type="CDD" id="cd18033">
    <property type="entry name" value="DEXDc_FANCM"/>
    <property type="match status" value="1"/>
</dbReference>
<evidence type="ECO:0000259" key="12">
    <source>
        <dbReference type="PROSITE" id="PS51192"/>
    </source>
</evidence>
<evidence type="ECO:0000256" key="5">
    <source>
        <dbReference type="ARBA" id="ARBA00022801"/>
    </source>
</evidence>
<dbReference type="CDD" id="cd12091">
    <property type="entry name" value="FANCM_ID"/>
    <property type="match status" value="1"/>
</dbReference>
<feature type="compositionally biased region" description="Polar residues" evidence="11">
    <location>
        <begin position="1063"/>
        <end position="1072"/>
    </location>
</feature>
<keyword evidence="7" id="KW-0067">ATP-binding</keyword>
<evidence type="ECO:0000256" key="4">
    <source>
        <dbReference type="ARBA" id="ARBA00022763"/>
    </source>
</evidence>
<evidence type="ECO:0000256" key="8">
    <source>
        <dbReference type="ARBA" id="ARBA00023125"/>
    </source>
</evidence>
<dbReference type="GO" id="GO:0036297">
    <property type="term" value="P:interstrand cross-link repair"/>
    <property type="evidence" value="ECO:0007669"/>
    <property type="project" value="TreeGrafter"/>
</dbReference>
<dbReference type="InterPro" id="IPR014001">
    <property type="entry name" value="Helicase_ATP-bd"/>
</dbReference>
<feature type="region of interest" description="Disordered" evidence="11">
    <location>
        <begin position="1140"/>
        <end position="1163"/>
    </location>
</feature>
<dbReference type="GO" id="GO:0045003">
    <property type="term" value="P:double-strand break repair via synthesis-dependent strand annealing"/>
    <property type="evidence" value="ECO:0007669"/>
    <property type="project" value="TreeGrafter"/>
</dbReference>
<accession>A0AAD7L169</accession>
<dbReference type="FunFam" id="3.40.50.300:FF:001992">
    <property type="entry name" value="ATP-dependent RNA helicase, putative"/>
    <property type="match status" value="1"/>
</dbReference>
<evidence type="ECO:0000313" key="15">
    <source>
        <dbReference type="Proteomes" id="UP001163823"/>
    </source>
</evidence>
<dbReference type="KEGG" id="qsa:O6P43_030010"/>
<organism evidence="14 15">
    <name type="scientific">Quillaja saponaria</name>
    <name type="common">Soap bark tree</name>
    <dbReference type="NCBI Taxonomy" id="32244"/>
    <lineage>
        <taxon>Eukaryota</taxon>
        <taxon>Viridiplantae</taxon>
        <taxon>Streptophyta</taxon>
        <taxon>Embryophyta</taxon>
        <taxon>Tracheophyta</taxon>
        <taxon>Spermatophyta</taxon>
        <taxon>Magnoliopsida</taxon>
        <taxon>eudicotyledons</taxon>
        <taxon>Gunneridae</taxon>
        <taxon>Pentapetalae</taxon>
        <taxon>rosids</taxon>
        <taxon>fabids</taxon>
        <taxon>Fabales</taxon>
        <taxon>Quillajaceae</taxon>
        <taxon>Quillaja</taxon>
    </lineage>
</organism>
<feature type="region of interest" description="Disordered" evidence="11">
    <location>
        <begin position="1051"/>
        <end position="1072"/>
    </location>
</feature>
<proteinExistence type="inferred from homology"/>
<feature type="domain" description="Helicase C-terminal" evidence="13">
    <location>
        <begin position="466"/>
        <end position="621"/>
    </location>
</feature>
<evidence type="ECO:0000256" key="10">
    <source>
        <dbReference type="ARBA" id="ARBA00023242"/>
    </source>
</evidence>
<comment type="caution">
    <text evidence="14">The sequence shown here is derived from an EMBL/GenBank/DDBJ whole genome shotgun (WGS) entry which is preliminary data.</text>
</comment>
<evidence type="ECO:0000313" key="14">
    <source>
        <dbReference type="EMBL" id="KAJ7949704.1"/>
    </source>
</evidence>
<dbReference type="EMBL" id="JARAOO010000012">
    <property type="protein sequence ID" value="KAJ7949704.1"/>
    <property type="molecule type" value="Genomic_DNA"/>
</dbReference>
<dbReference type="Pfam" id="PF04851">
    <property type="entry name" value="ResIII"/>
    <property type="match status" value="1"/>
</dbReference>
<evidence type="ECO:0000256" key="9">
    <source>
        <dbReference type="ARBA" id="ARBA00023204"/>
    </source>
</evidence>
<dbReference type="SUPFAM" id="SSF52540">
    <property type="entry name" value="P-loop containing nucleoside triphosphate hydrolases"/>
    <property type="match status" value="1"/>
</dbReference>
<dbReference type="GO" id="GO:0005634">
    <property type="term" value="C:nucleus"/>
    <property type="evidence" value="ECO:0007669"/>
    <property type="project" value="UniProtKB-SubCell"/>
</dbReference>
<dbReference type="InterPro" id="IPR006935">
    <property type="entry name" value="Helicase/UvrB_N"/>
</dbReference>
<dbReference type="PANTHER" id="PTHR14025">
    <property type="entry name" value="FANCONI ANEMIA GROUP M FANCM FAMILY MEMBER"/>
    <property type="match status" value="1"/>
</dbReference>
<protein>
    <submittedName>
        <fullName evidence="14">DEAD/DEAH box RNA helicase family protein</fullName>
    </submittedName>
</protein>
<dbReference type="InterPro" id="IPR039686">
    <property type="entry name" value="FANCM/Mph1-like_ID"/>
</dbReference>
<feature type="compositionally biased region" description="Basic and acidic residues" evidence="11">
    <location>
        <begin position="1052"/>
        <end position="1062"/>
    </location>
</feature>
<dbReference type="InterPro" id="IPR044749">
    <property type="entry name" value="FANCM_DEXDc"/>
</dbReference>
<keyword evidence="8" id="KW-0238">DNA-binding</keyword>
<dbReference type="GO" id="GO:0005524">
    <property type="term" value="F:ATP binding"/>
    <property type="evidence" value="ECO:0007669"/>
    <property type="project" value="UniProtKB-KW"/>
</dbReference>
<reference evidence="14" key="1">
    <citation type="journal article" date="2023" name="Science">
        <title>Elucidation of the pathway for biosynthesis of saponin adjuvants from the soapbark tree.</title>
        <authorList>
            <person name="Reed J."/>
            <person name="Orme A."/>
            <person name="El-Demerdash A."/>
            <person name="Owen C."/>
            <person name="Martin L.B.B."/>
            <person name="Misra R.C."/>
            <person name="Kikuchi S."/>
            <person name="Rejzek M."/>
            <person name="Martin A.C."/>
            <person name="Harkess A."/>
            <person name="Leebens-Mack J."/>
            <person name="Louveau T."/>
            <person name="Stephenson M.J."/>
            <person name="Osbourn A."/>
        </authorList>
    </citation>
    <scope>NUCLEOTIDE SEQUENCE</scope>
    <source>
        <strain evidence="14">S10</strain>
    </source>
</reference>
<dbReference type="PROSITE" id="PS51192">
    <property type="entry name" value="HELICASE_ATP_BIND_1"/>
    <property type="match status" value="1"/>
</dbReference>
<comment type="subcellular location">
    <subcellularLocation>
        <location evidence="1">Nucleus</location>
    </subcellularLocation>
</comment>
<feature type="region of interest" description="Disordered" evidence="11">
    <location>
        <begin position="1345"/>
        <end position="1373"/>
    </location>
</feature>
<dbReference type="FunFam" id="3.40.50.300:FF:000861">
    <property type="entry name" value="Fanconi anemia, complementation group M"/>
    <property type="match status" value="1"/>
</dbReference>
<dbReference type="SMART" id="SM00487">
    <property type="entry name" value="DEXDc"/>
    <property type="match status" value="1"/>
</dbReference>
<keyword evidence="3" id="KW-0547">Nucleotide-binding</keyword>
<evidence type="ECO:0000256" key="7">
    <source>
        <dbReference type="ARBA" id="ARBA00022840"/>
    </source>
</evidence>